<dbReference type="Gene3D" id="3.40.50.10380">
    <property type="entry name" value="Malic enzyme, N-terminal domain"/>
    <property type="match status" value="1"/>
</dbReference>
<dbReference type="GO" id="GO:0004473">
    <property type="term" value="F:malate dehydrogenase (decarboxylating) (NADP+) activity"/>
    <property type="evidence" value="ECO:0007669"/>
    <property type="project" value="TreeGrafter"/>
</dbReference>
<dbReference type="InterPro" id="IPR001891">
    <property type="entry name" value="Malic_OxRdtase"/>
</dbReference>
<evidence type="ECO:0000313" key="3">
    <source>
        <dbReference type="EMBL" id="KAK1399177.1"/>
    </source>
</evidence>
<dbReference type="GO" id="GO:0009507">
    <property type="term" value="C:chloroplast"/>
    <property type="evidence" value="ECO:0007669"/>
    <property type="project" value="TreeGrafter"/>
</dbReference>
<dbReference type="InterPro" id="IPR037062">
    <property type="entry name" value="Malic_N_dom_sf"/>
</dbReference>
<dbReference type="PANTHER" id="PTHR23406">
    <property type="entry name" value="MALIC ENZYME-RELATED"/>
    <property type="match status" value="1"/>
</dbReference>
<dbReference type="InterPro" id="IPR012301">
    <property type="entry name" value="Malic_N_dom"/>
</dbReference>
<dbReference type="Pfam" id="PF00390">
    <property type="entry name" value="malic"/>
    <property type="match status" value="1"/>
</dbReference>
<dbReference type="PRINTS" id="PR00072">
    <property type="entry name" value="MALOXRDTASE"/>
</dbReference>
<dbReference type="GO" id="GO:0006108">
    <property type="term" value="P:malate metabolic process"/>
    <property type="evidence" value="ECO:0007669"/>
    <property type="project" value="TreeGrafter"/>
</dbReference>
<name>A0AAD8JB68_9APIA</name>
<dbReference type="SUPFAM" id="SSF53223">
    <property type="entry name" value="Aminoacid dehydrogenase-like, N-terminal domain"/>
    <property type="match status" value="1"/>
</dbReference>
<dbReference type="Proteomes" id="UP001237642">
    <property type="component" value="Unassembled WGS sequence"/>
</dbReference>
<comment type="cofactor">
    <cofactor evidence="1">
        <name>Mg(2+)</name>
        <dbReference type="ChEBI" id="CHEBI:18420"/>
    </cofactor>
</comment>
<gene>
    <name evidence="3" type="ORF">POM88_009040</name>
</gene>
<dbReference type="PANTHER" id="PTHR23406:SF76">
    <property type="entry name" value="NADP-DEPENDENT MALIC ENZYME 4, CHLOROPLASTIC"/>
    <property type="match status" value="1"/>
</dbReference>
<feature type="domain" description="Malic enzyme N-terminal" evidence="2">
    <location>
        <begin position="1"/>
        <end position="88"/>
    </location>
</feature>
<protein>
    <recommendedName>
        <fullName evidence="2">Malic enzyme N-terminal domain-containing protein</fullName>
    </recommendedName>
</protein>
<accession>A0AAD8JB68</accession>
<sequence>MGIPVGKLSLYTTLGGIRPSTCLCVTIDVGTNNEDLLNDEFYIGLRRRRATGQVKMVKHAWLIDILIRFVQFEDFANHNAFDLLAKYGATHLVFNDDIQVYHRVLPSGLEFHSAISPTESNALIFLQPSSLSGLVCNLCRILLYQVVPPSFYSYFMP</sequence>
<organism evidence="3 4">
    <name type="scientific">Heracleum sosnowskyi</name>
    <dbReference type="NCBI Taxonomy" id="360622"/>
    <lineage>
        <taxon>Eukaryota</taxon>
        <taxon>Viridiplantae</taxon>
        <taxon>Streptophyta</taxon>
        <taxon>Embryophyta</taxon>
        <taxon>Tracheophyta</taxon>
        <taxon>Spermatophyta</taxon>
        <taxon>Magnoliopsida</taxon>
        <taxon>eudicotyledons</taxon>
        <taxon>Gunneridae</taxon>
        <taxon>Pentapetalae</taxon>
        <taxon>asterids</taxon>
        <taxon>campanulids</taxon>
        <taxon>Apiales</taxon>
        <taxon>Apiaceae</taxon>
        <taxon>Apioideae</taxon>
        <taxon>apioid superclade</taxon>
        <taxon>Tordylieae</taxon>
        <taxon>Tordyliinae</taxon>
        <taxon>Heracleum</taxon>
    </lineage>
</organism>
<evidence type="ECO:0000259" key="2">
    <source>
        <dbReference type="SMART" id="SM01274"/>
    </source>
</evidence>
<reference evidence="3" key="2">
    <citation type="submission" date="2023-05" db="EMBL/GenBank/DDBJ databases">
        <authorList>
            <person name="Schelkunov M.I."/>
        </authorList>
    </citation>
    <scope>NUCLEOTIDE SEQUENCE</scope>
    <source>
        <strain evidence="3">Hsosn_3</strain>
        <tissue evidence="3">Leaf</tissue>
    </source>
</reference>
<reference evidence="3" key="1">
    <citation type="submission" date="2023-02" db="EMBL/GenBank/DDBJ databases">
        <title>Genome of toxic invasive species Heracleum sosnowskyi carries increased number of genes despite the absence of recent whole-genome duplications.</title>
        <authorList>
            <person name="Schelkunov M."/>
            <person name="Shtratnikova V."/>
            <person name="Makarenko M."/>
            <person name="Klepikova A."/>
            <person name="Omelchenko D."/>
            <person name="Novikova G."/>
            <person name="Obukhova E."/>
            <person name="Bogdanov V."/>
            <person name="Penin A."/>
            <person name="Logacheva M."/>
        </authorList>
    </citation>
    <scope>NUCLEOTIDE SEQUENCE</scope>
    <source>
        <strain evidence="3">Hsosn_3</strain>
        <tissue evidence="3">Leaf</tissue>
    </source>
</reference>
<keyword evidence="4" id="KW-1185">Reference proteome</keyword>
<dbReference type="EMBL" id="JAUIZM010000002">
    <property type="protein sequence ID" value="KAK1399177.1"/>
    <property type="molecule type" value="Genomic_DNA"/>
</dbReference>
<dbReference type="AlphaFoldDB" id="A0AAD8JB68"/>
<proteinExistence type="predicted"/>
<evidence type="ECO:0000256" key="1">
    <source>
        <dbReference type="ARBA" id="ARBA00001946"/>
    </source>
</evidence>
<dbReference type="InterPro" id="IPR046346">
    <property type="entry name" value="Aminoacid_DH-like_N_sf"/>
</dbReference>
<dbReference type="SMART" id="SM01274">
    <property type="entry name" value="malic"/>
    <property type="match status" value="1"/>
</dbReference>
<evidence type="ECO:0000313" key="4">
    <source>
        <dbReference type="Proteomes" id="UP001237642"/>
    </source>
</evidence>
<comment type="caution">
    <text evidence="3">The sequence shown here is derived from an EMBL/GenBank/DDBJ whole genome shotgun (WGS) entry which is preliminary data.</text>
</comment>